<dbReference type="InterPro" id="IPR019426">
    <property type="entry name" value="7TM_GPCR_serpentine_rcpt_Srv"/>
</dbReference>
<keyword evidence="8" id="KW-1185">Reference proteome</keyword>
<keyword evidence="3 5" id="KW-1133">Transmembrane helix</keyword>
<sequence>MRCFGILMISFQRYVSMCKNGKRLEHFINVSHRWTLPIVHWAVPLLYSVPLFAVTDVTFLSIENLEVIAEKGDITLATSMTACFVLTIFILCSFCYSSVLRFLVINRFSNSASVKRESRLYVQMLGLFFAFILLVIYNIMQFSFSLRSNNGPVFTMRIIFPVVSCFLSYVNVWMMFILNSDIRRKTFRLFGYKKSSQSQGTIIISITRKPVTVADAQHSHSGISSSYRRNTK</sequence>
<keyword evidence="2 5" id="KW-0812">Transmembrane</keyword>
<evidence type="ECO:0000256" key="3">
    <source>
        <dbReference type="ARBA" id="ARBA00022989"/>
    </source>
</evidence>
<accession>A0ABR1DDL9</accession>
<feature type="transmembrane region" description="Helical" evidence="5">
    <location>
        <begin position="38"/>
        <end position="62"/>
    </location>
</feature>
<comment type="caution">
    <text evidence="7">The sequence shown here is derived from an EMBL/GenBank/DDBJ whole genome shotgun (WGS) entry which is preliminary data.</text>
</comment>
<proteinExistence type="predicted"/>
<dbReference type="PANTHER" id="PTHR24224:SF17">
    <property type="entry name" value="G-PROTEIN COUPLED RECEPTORS FAMILY 1 PROFILE DOMAIN-CONTAINING PROTEIN"/>
    <property type="match status" value="1"/>
</dbReference>
<evidence type="ECO:0000256" key="2">
    <source>
        <dbReference type="ARBA" id="ARBA00022692"/>
    </source>
</evidence>
<feature type="transmembrane region" description="Helical" evidence="5">
    <location>
        <begin position="74"/>
        <end position="99"/>
    </location>
</feature>
<keyword evidence="4 5" id="KW-0472">Membrane</keyword>
<evidence type="ECO:0000313" key="7">
    <source>
        <dbReference type="EMBL" id="KAK6748133.1"/>
    </source>
</evidence>
<name>A0ABR1DDL9_NECAM</name>
<evidence type="ECO:0000256" key="1">
    <source>
        <dbReference type="ARBA" id="ARBA00004370"/>
    </source>
</evidence>
<feature type="domain" description="G-protein coupled receptors family 1 profile" evidence="6">
    <location>
        <begin position="1"/>
        <end position="133"/>
    </location>
</feature>
<feature type="transmembrane region" description="Helical" evidence="5">
    <location>
        <begin position="159"/>
        <end position="178"/>
    </location>
</feature>
<evidence type="ECO:0000256" key="5">
    <source>
        <dbReference type="SAM" id="Phobius"/>
    </source>
</evidence>
<reference evidence="7 8" key="1">
    <citation type="submission" date="2023-08" db="EMBL/GenBank/DDBJ databases">
        <title>A Necator americanus chromosomal reference genome.</title>
        <authorList>
            <person name="Ilik V."/>
            <person name="Petrzelkova K.J."/>
            <person name="Pardy F."/>
            <person name="Fuh T."/>
            <person name="Niatou-Singa F.S."/>
            <person name="Gouil Q."/>
            <person name="Baker L."/>
            <person name="Ritchie M.E."/>
            <person name="Jex A.R."/>
            <person name="Gazzola D."/>
            <person name="Li H."/>
            <person name="Toshio Fujiwara R."/>
            <person name="Zhan B."/>
            <person name="Aroian R.V."/>
            <person name="Pafco B."/>
            <person name="Schwarz E.M."/>
        </authorList>
    </citation>
    <scope>NUCLEOTIDE SEQUENCE [LARGE SCALE GENOMIC DNA]</scope>
    <source>
        <strain evidence="7 8">Aroian</strain>
        <tissue evidence="7">Whole animal</tissue>
    </source>
</reference>
<dbReference type="Pfam" id="PF10323">
    <property type="entry name" value="7TM_GPCR_Srv"/>
    <property type="match status" value="1"/>
</dbReference>
<protein>
    <recommendedName>
        <fullName evidence="6">G-protein coupled receptors family 1 profile domain-containing protein</fullName>
    </recommendedName>
</protein>
<dbReference type="EMBL" id="JAVFWL010000004">
    <property type="protein sequence ID" value="KAK6748133.1"/>
    <property type="molecule type" value="Genomic_DNA"/>
</dbReference>
<dbReference type="SUPFAM" id="SSF81321">
    <property type="entry name" value="Family A G protein-coupled receptor-like"/>
    <property type="match status" value="1"/>
</dbReference>
<dbReference type="InterPro" id="IPR017452">
    <property type="entry name" value="GPCR_Rhodpsn_7TM"/>
</dbReference>
<evidence type="ECO:0000313" key="8">
    <source>
        <dbReference type="Proteomes" id="UP001303046"/>
    </source>
</evidence>
<dbReference type="PANTHER" id="PTHR24224">
    <property type="entry name" value="CARDIOACCELERATORY PEPTIDE RECEPTOR-RELATED"/>
    <property type="match status" value="1"/>
</dbReference>
<comment type="subcellular location">
    <subcellularLocation>
        <location evidence="1">Membrane</location>
    </subcellularLocation>
</comment>
<feature type="transmembrane region" description="Helical" evidence="5">
    <location>
        <begin position="120"/>
        <end position="139"/>
    </location>
</feature>
<evidence type="ECO:0000259" key="6">
    <source>
        <dbReference type="PROSITE" id="PS50262"/>
    </source>
</evidence>
<dbReference type="Gene3D" id="1.20.1070.10">
    <property type="entry name" value="Rhodopsin 7-helix transmembrane proteins"/>
    <property type="match status" value="1"/>
</dbReference>
<dbReference type="Proteomes" id="UP001303046">
    <property type="component" value="Unassembled WGS sequence"/>
</dbReference>
<evidence type="ECO:0000256" key="4">
    <source>
        <dbReference type="ARBA" id="ARBA00023136"/>
    </source>
</evidence>
<dbReference type="InterPro" id="IPR052665">
    <property type="entry name" value="Neuropeptide-GPCR"/>
</dbReference>
<dbReference type="PROSITE" id="PS50262">
    <property type="entry name" value="G_PROTEIN_RECEP_F1_2"/>
    <property type="match status" value="1"/>
</dbReference>
<gene>
    <name evidence="7" type="primary">Necator_chrIV.g14308</name>
    <name evidence="7" type="ORF">RB195_001014</name>
</gene>
<organism evidence="7 8">
    <name type="scientific">Necator americanus</name>
    <name type="common">Human hookworm</name>
    <dbReference type="NCBI Taxonomy" id="51031"/>
    <lineage>
        <taxon>Eukaryota</taxon>
        <taxon>Metazoa</taxon>
        <taxon>Ecdysozoa</taxon>
        <taxon>Nematoda</taxon>
        <taxon>Chromadorea</taxon>
        <taxon>Rhabditida</taxon>
        <taxon>Rhabditina</taxon>
        <taxon>Rhabditomorpha</taxon>
        <taxon>Strongyloidea</taxon>
        <taxon>Ancylostomatidae</taxon>
        <taxon>Bunostominae</taxon>
        <taxon>Necator</taxon>
    </lineage>
</organism>